<organism evidence="1">
    <name type="scientific">Vibrio parahaemolyticus</name>
    <dbReference type="NCBI Taxonomy" id="670"/>
    <lineage>
        <taxon>Bacteria</taxon>
        <taxon>Pseudomonadati</taxon>
        <taxon>Pseudomonadota</taxon>
        <taxon>Gammaproteobacteria</taxon>
        <taxon>Vibrionales</taxon>
        <taxon>Vibrionaceae</taxon>
        <taxon>Vibrio</taxon>
    </lineage>
</organism>
<accession>A0A5P4S947</accession>
<reference evidence="1" key="1">
    <citation type="journal article" date="2019" name="Int. J. Food Microbiol.">
        <title>Developing a novel molecular serotyping system based on capsular polysaccharide synthesis gene clusters of Vibrio parahaemolyticus.</title>
        <authorList>
            <person name="Pang Y."/>
            <person name="Guo X."/>
            <person name="Tian X."/>
            <person name="Liu F."/>
            <person name="Wang L."/>
            <person name="Wu J."/>
            <person name="Zhang S."/>
            <person name="Li S."/>
            <person name="Liu B."/>
        </authorList>
    </citation>
    <scope>NUCLEOTIDE SEQUENCE</scope>
    <source>
        <strain evidence="1">G3672</strain>
    </source>
</reference>
<name>A0A5P4S947_VIBPH</name>
<evidence type="ECO:0000313" key="1">
    <source>
        <dbReference type="EMBL" id="QFC18383.1"/>
    </source>
</evidence>
<protein>
    <submittedName>
        <fullName evidence="1">Uncharacterized protein</fullName>
    </submittedName>
</protein>
<proteinExistence type="predicted"/>
<dbReference type="EMBL" id="MK482097">
    <property type="protein sequence ID" value="QFC18383.1"/>
    <property type="molecule type" value="Genomic_DNA"/>
</dbReference>
<dbReference type="AlphaFoldDB" id="A0A5P4S947"/>
<sequence>MQFKQSHKLSLLMSFKPLSMAESYFLIPYFNALIATPVW</sequence>